<dbReference type="HOGENOM" id="CLU_1554848_0_0_1"/>
<evidence type="ECO:0000313" key="2">
    <source>
        <dbReference type="Proteomes" id="UP000054549"/>
    </source>
</evidence>
<proteinExistence type="predicted"/>
<dbReference type="AlphaFoldDB" id="A0A0C2WC18"/>
<evidence type="ECO:0000313" key="1">
    <source>
        <dbReference type="EMBL" id="KIL58852.1"/>
    </source>
</evidence>
<dbReference type="EMBL" id="KN818328">
    <property type="protein sequence ID" value="KIL58852.1"/>
    <property type="molecule type" value="Genomic_DNA"/>
</dbReference>
<dbReference type="InParanoid" id="A0A0C2WC18"/>
<gene>
    <name evidence="1" type="ORF">M378DRAFT_291993</name>
</gene>
<organism evidence="1 2">
    <name type="scientific">Amanita muscaria (strain Koide BX008)</name>
    <dbReference type="NCBI Taxonomy" id="946122"/>
    <lineage>
        <taxon>Eukaryota</taxon>
        <taxon>Fungi</taxon>
        <taxon>Dikarya</taxon>
        <taxon>Basidiomycota</taxon>
        <taxon>Agaricomycotina</taxon>
        <taxon>Agaricomycetes</taxon>
        <taxon>Agaricomycetidae</taxon>
        <taxon>Agaricales</taxon>
        <taxon>Pluteineae</taxon>
        <taxon>Amanitaceae</taxon>
        <taxon>Amanita</taxon>
    </lineage>
</organism>
<accession>A0A0C2WC18</accession>
<keyword evidence="2" id="KW-1185">Reference proteome</keyword>
<reference evidence="1 2" key="1">
    <citation type="submission" date="2014-04" db="EMBL/GenBank/DDBJ databases">
        <title>Evolutionary Origins and Diversification of the Mycorrhizal Mutualists.</title>
        <authorList>
            <consortium name="DOE Joint Genome Institute"/>
            <consortium name="Mycorrhizal Genomics Consortium"/>
            <person name="Kohler A."/>
            <person name="Kuo A."/>
            <person name="Nagy L.G."/>
            <person name="Floudas D."/>
            <person name="Copeland A."/>
            <person name="Barry K.W."/>
            <person name="Cichocki N."/>
            <person name="Veneault-Fourrey C."/>
            <person name="LaButti K."/>
            <person name="Lindquist E.A."/>
            <person name="Lipzen A."/>
            <person name="Lundell T."/>
            <person name="Morin E."/>
            <person name="Murat C."/>
            <person name="Riley R."/>
            <person name="Ohm R."/>
            <person name="Sun H."/>
            <person name="Tunlid A."/>
            <person name="Henrissat B."/>
            <person name="Grigoriev I.V."/>
            <person name="Hibbett D.S."/>
            <person name="Martin F."/>
        </authorList>
    </citation>
    <scope>NUCLEOTIDE SEQUENCE [LARGE SCALE GENOMIC DNA]</scope>
    <source>
        <strain evidence="1 2">Koide BX008</strain>
    </source>
</reference>
<sequence length="172" mass="19291">MTANSRIIPSPLIPGTVKGYYMRSYGGLEQCARWKLRQHRGSADENNEMKMADLNKGQQQQVSTRRRMPPRLELQFSIFGNNGSLQHTAATSPNGQYSSSPEQAKNQKGVLIGAFLSDEDDTLENDLRMRYGGSREHLLPLGVRSFQRVLRNGTMIYIYPLLTGQCSVADPI</sequence>
<name>A0A0C2WC18_AMAMK</name>
<protein>
    <submittedName>
        <fullName evidence="1">Uncharacterized protein</fullName>
    </submittedName>
</protein>
<dbReference type="Proteomes" id="UP000054549">
    <property type="component" value="Unassembled WGS sequence"/>
</dbReference>